<sequence length="64" mass="7127">MKTGTKIGFVVSIVVLTLFPVIFLLVSWLTGEWRFFWLSLAPTLSAGLTGLLVTLQVMKKEEKA</sequence>
<keyword evidence="1" id="KW-0812">Transmembrane</keyword>
<evidence type="ECO:0000313" key="3">
    <source>
        <dbReference type="Proteomes" id="UP000809829"/>
    </source>
</evidence>
<reference evidence="2 3" key="1">
    <citation type="submission" date="2021-01" db="EMBL/GenBank/DDBJ databases">
        <title>Genomic Encyclopedia of Type Strains, Phase IV (KMG-IV): sequencing the most valuable type-strain genomes for metagenomic binning, comparative biology and taxonomic classification.</title>
        <authorList>
            <person name="Goeker M."/>
        </authorList>
    </citation>
    <scope>NUCLEOTIDE SEQUENCE [LARGE SCALE GENOMIC DNA]</scope>
    <source>
        <strain evidence="2 3">DSM 104297</strain>
    </source>
</reference>
<keyword evidence="1" id="KW-1133">Transmembrane helix</keyword>
<protein>
    <submittedName>
        <fullName evidence="2">Uncharacterized protein</fullName>
    </submittedName>
</protein>
<proteinExistence type="predicted"/>
<organism evidence="2 3">
    <name type="scientific">Priestia iocasae</name>
    <dbReference type="NCBI Taxonomy" id="2291674"/>
    <lineage>
        <taxon>Bacteria</taxon>
        <taxon>Bacillati</taxon>
        <taxon>Bacillota</taxon>
        <taxon>Bacilli</taxon>
        <taxon>Bacillales</taxon>
        <taxon>Bacillaceae</taxon>
        <taxon>Priestia</taxon>
    </lineage>
</organism>
<accession>A0ABS2QX13</accession>
<feature type="transmembrane region" description="Helical" evidence="1">
    <location>
        <begin position="7"/>
        <end position="29"/>
    </location>
</feature>
<gene>
    <name evidence="2" type="ORF">JOC83_002386</name>
</gene>
<name>A0ABS2QX13_9BACI</name>
<feature type="transmembrane region" description="Helical" evidence="1">
    <location>
        <begin position="35"/>
        <end position="55"/>
    </location>
</feature>
<keyword evidence="3" id="KW-1185">Reference proteome</keyword>
<keyword evidence="1" id="KW-0472">Membrane</keyword>
<dbReference type="EMBL" id="JAFBFC010000004">
    <property type="protein sequence ID" value="MBM7703537.1"/>
    <property type="molecule type" value="Genomic_DNA"/>
</dbReference>
<dbReference type="RefSeq" id="WP_205187508.1">
    <property type="nucleotide sequence ID" value="NZ_JAFBFC010000004.1"/>
</dbReference>
<dbReference type="Proteomes" id="UP000809829">
    <property type="component" value="Unassembled WGS sequence"/>
</dbReference>
<comment type="caution">
    <text evidence="2">The sequence shown here is derived from an EMBL/GenBank/DDBJ whole genome shotgun (WGS) entry which is preliminary data.</text>
</comment>
<evidence type="ECO:0000256" key="1">
    <source>
        <dbReference type="SAM" id="Phobius"/>
    </source>
</evidence>
<evidence type="ECO:0000313" key="2">
    <source>
        <dbReference type="EMBL" id="MBM7703537.1"/>
    </source>
</evidence>